<keyword evidence="1" id="KW-0732">Signal</keyword>
<name>A0ABY7SGZ9_9RHOB</name>
<dbReference type="EMBL" id="CP067136">
    <property type="protein sequence ID" value="WCR06290.1"/>
    <property type="molecule type" value="Genomic_DNA"/>
</dbReference>
<sequence>MKSGFIVMAAVAGIVATPVLAQNSMPVSGTYEFDPEHSSITFSYQHNNGIAESYGLVREIQGRIVLDTENLSNSSVEASFPLSNLMTVAPALDEHLRSDDFFSSPDGSSMISFTSTEVIPDGDHEADVKGDLTINGITRPVTLEAEFNSYGEGVPTGRMTVGFDGETTIKRTDFDLGMFAPVVADEVEIKISVEAMAAE</sequence>
<reference evidence="3 4" key="1">
    <citation type="submission" date="2021-01" db="EMBL/GenBank/DDBJ databases">
        <title>Biogeographic distribution of Paracoccus.</title>
        <authorList>
            <person name="Hollensteiner J."/>
            <person name="Leineberger J."/>
            <person name="Brinkhoff T."/>
            <person name="Daniel R."/>
        </authorList>
    </citation>
    <scope>NUCLEOTIDE SEQUENCE [LARGE SCALE GENOMIC DNA]</scope>
    <source>
        <strain evidence="3 4">KCTC 22803</strain>
    </source>
</reference>
<dbReference type="SUPFAM" id="SSF101874">
    <property type="entry name" value="YceI-like"/>
    <property type="match status" value="1"/>
</dbReference>
<dbReference type="Gene3D" id="2.40.128.110">
    <property type="entry name" value="Lipid/polyisoprenoid-binding, YceI-like"/>
    <property type="match status" value="1"/>
</dbReference>
<dbReference type="InterPro" id="IPR007372">
    <property type="entry name" value="Lipid/polyisoprenoid-bd_YceI"/>
</dbReference>
<evidence type="ECO:0000259" key="2">
    <source>
        <dbReference type="SMART" id="SM00867"/>
    </source>
</evidence>
<evidence type="ECO:0000313" key="3">
    <source>
        <dbReference type="EMBL" id="WCR06290.1"/>
    </source>
</evidence>
<feature type="domain" description="Lipid/polyisoprenoid-binding YceI-like" evidence="2">
    <location>
        <begin position="30"/>
        <end position="196"/>
    </location>
</feature>
<feature type="signal peptide" evidence="1">
    <location>
        <begin position="1"/>
        <end position="21"/>
    </location>
</feature>
<protein>
    <submittedName>
        <fullName evidence="3">YceI family protein</fullName>
    </submittedName>
</protein>
<dbReference type="RefSeq" id="WP_271884001.1">
    <property type="nucleotide sequence ID" value="NZ_CP067136.1"/>
</dbReference>
<evidence type="ECO:0000313" key="4">
    <source>
        <dbReference type="Proteomes" id="UP001219349"/>
    </source>
</evidence>
<dbReference type="InterPro" id="IPR036761">
    <property type="entry name" value="TTHA0802/YceI-like_sf"/>
</dbReference>
<evidence type="ECO:0000256" key="1">
    <source>
        <dbReference type="SAM" id="SignalP"/>
    </source>
</evidence>
<keyword evidence="4" id="KW-1185">Reference proteome</keyword>
<dbReference type="SMART" id="SM00867">
    <property type="entry name" value="YceI"/>
    <property type="match status" value="1"/>
</dbReference>
<proteinExistence type="predicted"/>
<dbReference type="Pfam" id="PF04264">
    <property type="entry name" value="YceI"/>
    <property type="match status" value="1"/>
</dbReference>
<gene>
    <name evidence="3" type="ORF">JHX87_12390</name>
</gene>
<dbReference type="PANTHER" id="PTHR34406">
    <property type="entry name" value="PROTEIN YCEI"/>
    <property type="match status" value="1"/>
</dbReference>
<organism evidence="3 4">
    <name type="scientific">Paracoccus fistulariae</name>
    <dbReference type="NCBI Taxonomy" id="658446"/>
    <lineage>
        <taxon>Bacteria</taxon>
        <taxon>Pseudomonadati</taxon>
        <taxon>Pseudomonadota</taxon>
        <taxon>Alphaproteobacteria</taxon>
        <taxon>Rhodobacterales</taxon>
        <taxon>Paracoccaceae</taxon>
        <taxon>Paracoccus</taxon>
    </lineage>
</organism>
<feature type="chain" id="PRO_5045701380" evidence="1">
    <location>
        <begin position="22"/>
        <end position="199"/>
    </location>
</feature>
<dbReference type="PANTHER" id="PTHR34406:SF1">
    <property type="entry name" value="PROTEIN YCEI"/>
    <property type="match status" value="1"/>
</dbReference>
<dbReference type="Proteomes" id="UP001219349">
    <property type="component" value="Chromosome"/>
</dbReference>
<accession>A0ABY7SGZ9</accession>